<sequence length="152" mass="17407">MSSLVLMDDARHAPIFIPTPDDLWGTKCGTRHTTRLCGIYLVKRESRRMQSSAWHRRTGINIAPLRPIQFLNAPPPDSHRVSTRRSSEAFPIAALFISVSRSECSRKSSPVWTEMGCMQFEWPTYMFVICQGLNDDDRTPVDGFIMTLRFTQ</sequence>
<evidence type="ECO:0000313" key="1">
    <source>
        <dbReference type="EMBL" id="RPD65055.1"/>
    </source>
</evidence>
<gene>
    <name evidence="1" type="ORF">L227DRAFT_277465</name>
</gene>
<accession>A0A5C2SMI7</accession>
<name>A0A5C2SMI7_9APHY</name>
<evidence type="ECO:0000313" key="2">
    <source>
        <dbReference type="Proteomes" id="UP000313359"/>
    </source>
</evidence>
<proteinExistence type="predicted"/>
<dbReference type="AlphaFoldDB" id="A0A5C2SMI7"/>
<reference evidence="1" key="1">
    <citation type="journal article" date="2018" name="Genome Biol. Evol.">
        <title>Genomics and development of Lentinus tigrinus, a white-rot wood-decaying mushroom with dimorphic fruiting bodies.</title>
        <authorList>
            <person name="Wu B."/>
            <person name="Xu Z."/>
            <person name="Knudson A."/>
            <person name="Carlson A."/>
            <person name="Chen N."/>
            <person name="Kovaka S."/>
            <person name="LaButti K."/>
            <person name="Lipzen A."/>
            <person name="Pennachio C."/>
            <person name="Riley R."/>
            <person name="Schakwitz W."/>
            <person name="Umezawa K."/>
            <person name="Ohm R.A."/>
            <person name="Grigoriev I.V."/>
            <person name="Nagy L.G."/>
            <person name="Gibbons J."/>
            <person name="Hibbett D."/>
        </authorList>
    </citation>
    <scope>NUCLEOTIDE SEQUENCE [LARGE SCALE GENOMIC DNA]</scope>
    <source>
        <strain evidence="1">ALCF2SS1-6</strain>
    </source>
</reference>
<keyword evidence="2" id="KW-1185">Reference proteome</keyword>
<dbReference type="EMBL" id="ML122253">
    <property type="protein sequence ID" value="RPD65055.1"/>
    <property type="molecule type" value="Genomic_DNA"/>
</dbReference>
<protein>
    <submittedName>
        <fullName evidence="1">Uncharacterized protein</fullName>
    </submittedName>
</protein>
<dbReference type="Proteomes" id="UP000313359">
    <property type="component" value="Unassembled WGS sequence"/>
</dbReference>
<organism evidence="1 2">
    <name type="scientific">Lentinus tigrinus ALCF2SS1-6</name>
    <dbReference type="NCBI Taxonomy" id="1328759"/>
    <lineage>
        <taxon>Eukaryota</taxon>
        <taxon>Fungi</taxon>
        <taxon>Dikarya</taxon>
        <taxon>Basidiomycota</taxon>
        <taxon>Agaricomycotina</taxon>
        <taxon>Agaricomycetes</taxon>
        <taxon>Polyporales</taxon>
        <taxon>Polyporaceae</taxon>
        <taxon>Lentinus</taxon>
    </lineage>
</organism>